<keyword evidence="1" id="KW-0479">Metal-binding</keyword>
<keyword evidence="1" id="KW-0863">Zinc-finger</keyword>
<feature type="domain" description="MULE transposase" evidence="3">
    <location>
        <begin position="259"/>
        <end position="348"/>
    </location>
</feature>
<evidence type="ECO:0000313" key="4">
    <source>
        <dbReference type="EMBL" id="WVZ84154.1"/>
    </source>
</evidence>
<dbReference type="InterPro" id="IPR018289">
    <property type="entry name" value="MULE_transposase_dom"/>
</dbReference>
<organism evidence="4 5">
    <name type="scientific">Paspalum notatum var. saurae</name>
    <dbReference type="NCBI Taxonomy" id="547442"/>
    <lineage>
        <taxon>Eukaryota</taxon>
        <taxon>Viridiplantae</taxon>
        <taxon>Streptophyta</taxon>
        <taxon>Embryophyta</taxon>
        <taxon>Tracheophyta</taxon>
        <taxon>Spermatophyta</taxon>
        <taxon>Magnoliopsida</taxon>
        <taxon>Liliopsida</taxon>
        <taxon>Poales</taxon>
        <taxon>Poaceae</taxon>
        <taxon>PACMAD clade</taxon>
        <taxon>Panicoideae</taxon>
        <taxon>Andropogonodae</taxon>
        <taxon>Paspaleae</taxon>
        <taxon>Paspalinae</taxon>
        <taxon>Paspalum</taxon>
    </lineage>
</organism>
<dbReference type="AlphaFoldDB" id="A0AAQ3U3E1"/>
<dbReference type="InterPro" id="IPR004330">
    <property type="entry name" value="FAR1_DNA_bnd_dom"/>
</dbReference>
<feature type="domain" description="FAR1" evidence="2">
    <location>
        <begin position="83"/>
        <end position="162"/>
    </location>
</feature>
<keyword evidence="1" id="KW-0862">Zinc</keyword>
<dbReference type="PANTHER" id="PTHR31669">
    <property type="entry name" value="PROTEIN FAR1-RELATED SEQUENCE 10-RELATED"/>
    <property type="match status" value="1"/>
</dbReference>
<reference evidence="4 5" key="1">
    <citation type="submission" date="2024-02" db="EMBL/GenBank/DDBJ databases">
        <title>High-quality chromosome-scale genome assembly of Pensacola bahiagrass (Paspalum notatum Flugge var. saurae).</title>
        <authorList>
            <person name="Vega J.M."/>
            <person name="Podio M."/>
            <person name="Orjuela J."/>
            <person name="Siena L.A."/>
            <person name="Pessino S.C."/>
            <person name="Combes M.C."/>
            <person name="Mariac C."/>
            <person name="Albertini E."/>
            <person name="Pupilli F."/>
            <person name="Ortiz J.P.A."/>
            <person name="Leblanc O."/>
        </authorList>
    </citation>
    <scope>NUCLEOTIDE SEQUENCE [LARGE SCALE GENOMIC DNA]</scope>
    <source>
        <strain evidence="4">R1</strain>
        <tissue evidence="4">Leaf</tissue>
    </source>
</reference>
<gene>
    <name evidence="4" type="ORF">U9M48_031213</name>
</gene>
<dbReference type="Proteomes" id="UP001341281">
    <property type="component" value="Chromosome 07"/>
</dbReference>
<evidence type="ECO:0000313" key="5">
    <source>
        <dbReference type="Proteomes" id="UP001341281"/>
    </source>
</evidence>
<accession>A0AAQ3U3E1</accession>
<dbReference type="GO" id="GO:0006355">
    <property type="term" value="P:regulation of DNA-templated transcription"/>
    <property type="evidence" value="ECO:0007669"/>
    <property type="project" value="UniProtKB-UniRule"/>
</dbReference>
<evidence type="ECO:0000259" key="3">
    <source>
        <dbReference type="Pfam" id="PF10551"/>
    </source>
</evidence>
<dbReference type="Pfam" id="PF10551">
    <property type="entry name" value="MULE"/>
    <property type="match status" value="1"/>
</dbReference>
<keyword evidence="5" id="KW-1185">Reference proteome</keyword>
<name>A0AAQ3U3E1_PASNO</name>
<sequence length="521" mass="60539">MEVQTSEPRNGAGMVFPEHAAVAELAQGAILGGGPAKNCRQSSDNYENIDVAMEDILELYSGSSVIEPKIGQLFQEEVDCYALYNLYARFNGFGIRRSNSRTLKRTGVKTMQEFCCVRQGKDRSAGENPTRIGCKAMIRINRPSEQHEWRVTAFESSHNHGVKRDASHTINYRSHNHIDDFTKSFVAEMVGMHGGPAFVPFTRKALNRLVYTIRKDECYDDVQKTLDFFREMQLHSRNFYYAVLAHASSRLSFEHFGDVVTFDTTYKTNRYNMPFGFFVGVNNHFQSVVFGCALLREETVESFEWLFSTFSQAMQGRSQCLFLQMEVAISEVWPHAKHRVCKWHVLKKAKENLGNIYSRKRSKFKDEFHEAINLPNTPDEFERAWKDVRRKYEPKKSTYLDRMWDMREKWAPAYFKDFFFAKMSTTQRSESMNHEKVTTTTSSPIERHAAHVYTRGAFNKFKEQFCLSFIFRIEATQKENELRVVYNGDNTKKCWGREAYEVQANFADKEFSCACKLFVTP</sequence>
<dbReference type="GO" id="GO:0005634">
    <property type="term" value="C:nucleus"/>
    <property type="evidence" value="ECO:0007669"/>
    <property type="project" value="UniProtKB-SubCell"/>
</dbReference>
<proteinExistence type="inferred from homology"/>
<keyword evidence="1" id="KW-0539">Nucleus</keyword>
<comment type="similarity">
    <text evidence="1">Belongs to the FHY3/FAR1 family.</text>
</comment>
<dbReference type="PANTHER" id="PTHR31669:SF276">
    <property type="entry name" value="PROTEIN FAR1-RELATED SEQUENCE"/>
    <property type="match status" value="1"/>
</dbReference>
<dbReference type="InterPro" id="IPR031052">
    <property type="entry name" value="FHY3/FAR1"/>
</dbReference>
<protein>
    <recommendedName>
        <fullName evidence="1">Protein FAR1-RELATED SEQUENCE</fullName>
    </recommendedName>
</protein>
<comment type="function">
    <text evidence="1">Putative transcription activator involved in regulating light control of development.</text>
</comment>
<dbReference type="GO" id="GO:0008270">
    <property type="term" value="F:zinc ion binding"/>
    <property type="evidence" value="ECO:0007669"/>
    <property type="project" value="UniProtKB-UniRule"/>
</dbReference>
<evidence type="ECO:0000256" key="1">
    <source>
        <dbReference type="RuleBase" id="RU367018"/>
    </source>
</evidence>
<dbReference type="EMBL" id="CP144751">
    <property type="protein sequence ID" value="WVZ84154.1"/>
    <property type="molecule type" value="Genomic_DNA"/>
</dbReference>
<evidence type="ECO:0000259" key="2">
    <source>
        <dbReference type="Pfam" id="PF03101"/>
    </source>
</evidence>
<comment type="subcellular location">
    <subcellularLocation>
        <location evidence="1">Nucleus</location>
    </subcellularLocation>
</comment>
<dbReference type="Pfam" id="PF03101">
    <property type="entry name" value="FAR1"/>
    <property type="match status" value="1"/>
</dbReference>